<accession>X1HGB1</accession>
<keyword evidence="1" id="KW-0472">Membrane</keyword>
<evidence type="ECO:0000256" key="1">
    <source>
        <dbReference type="SAM" id="Phobius"/>
    </source>
</evidence>
<dbReference type="EMBL" id="BARU01023415">
    <property type="protein sequence ID" value="GAH52869.1"/>
    <property type="molecule type" value="Genomic_DNA"/>
</dbReference>
<keyword evidence="1" id="KW-0812">Transmembrane</keyword>
<name>X1HGB1_9ZZZZ</name>
<evidence type="ECO:0008006" key="3">
    <source>
        <dbReference type="Google" id="ProtNLM"/>
    </source>
</evidence>
<dbReference type="AlphaFoldDB" id="X1HGB1"/>
<comment type="caution">
    <text evidence="2">The sequence shown here is derived from an EMBL/GenBank/DDBJ whole genome shotgun (WGS) entry which is preliminary data.</text>
</comment>
<organism evidence="2">
    <name type="scientific">marine sediment metagenome</name>
    <dbReference type="NCBI Taxonomy" id="412755"/>
    <lineage>
        <taxon>unclassified sequences</taxon>
        <taxon>metagenomes</taxon>
        <taxon>ecological metagenomes</taxon>
    </lineage>
</organism>
<protein>
    <recommendedName>
        <fullName evidence="3">Zinc-ribbon domain-containing protein</fullName>
    </recommendedName>
</protein>
<gene>
    <name evidence="2" type="ORF">S03H2_38008</name>
</gene>
<proteinExistence type="predicted"/>
<feature type="transmembrane region" description="Helical" evidence="1">
    <location>
        <begin position="180"/>
        <end position="198"/>
    </location>
</feature>
<keyword evidence="1" id="KW-1133">Transmembrane helix</keyword>
<evidence type="ECO:0000313" key="2">
    <source>
        <dbReference type="EMBL" id="GAH52869.1"/>
    </source>
</evidence>
<sequence>TKSGSFSDQFPVHSGGYEYYSLYLKPGSTIDYDFNASNPIDFFIADGYNLNEWNSYESYSFELEINSTMADSGSLPITASMGSKDYYLVWYNEEITAVNVEFIVNYTATDVIDLTEAEYYVEAVDVISEISIIAPNDGNWYFFVYFDPMNSPEESTSVTFDVSYDTGVNSIDRWIDFRPILIIIGIIVCIVIIAAVLARRSQKKLKAKAPSKPSAKSPYVKAKPTPSVTCVRCGSELQPNDQFCRICGGKREGRAVGGSSITTPAKSKICAYCGSKIP</sequence>
<feature type="non-terminal residue" evidence="2">
    <location>
        <position position="278"/>
    </location>
</feature>
<feature type="non-terminal residue" evidence="2">
    <location>
        <position position="1"/>
    </location>
</feature>
<reference evidence="2" key="1">
    <citation type="journal article" date="2014" name="Front. Microbiol.">
        <title>High frequency of phylogenetically diverse reductive dehalogenase-homologous genes in deep subseafloor sedimentary metagenomes.</title>
        <authorList>
            <person name="Kawai M."/>
            <person name="Futagami T."/>
            <person name="Toyoda A."/>
            <person name="Takaki Y."/>
            <person name="Nishi S."/>
            <person name="Hori S."/>
            <person name="Arai W."/>
            <person name="Tsubouchi T."/>
            <person name="Morono Y."/>
            <person name="Uchiyama I."/>
            <person name="Ito T."/>
            <person name="Fujiyama A."/>
            <person name="Inagaki F."/>
            <person name="Takami H."/>
        </authorList>
    </citation>
    <scope>NUCLEOTIDE SEQUENCE</scope>
    <source>
        <strain evidence="2">Expedition CK06-06</strain>
    </source>
</reference>